<keyword evidence="3" id="KW-1185">Reference proteome</keyword>
<dbReference type="InterPro" id="IPR036237">
    <property type="entry name" value="Xyl_isomerase-like_sf"/>
</dbReference>
<sequence>MSYKIGIVEWAFPFPGPYGLKIASELGLEGMELDFGEYETGFRLHNPRIQDAYLECGVKYGIEFPSMALNALNTHGMSNSRDTVDGMIAIETIRKGIGAAKRMNIPVVQLPSFHSGDIRTKEQFYNTGEKLRFACALAEGSNIILAMENVLDAEETKQMIREVGSDRLKIFYDTQNYHLDRGYSQPELLEAIANDVVQVHVKDGYNGAISSALLGKGDVLFHKTAEIILRTGCTEWLLLENYYNQQPLSLLNEDAFELIQEDIKVLRRIFCDGVA</sequence>
<protein>
    <submittedName>
        <fullName evidence="2">Sugar phosphate isomerase/epimerase</fullName>
    </submittedName>
</protein>
<evidence type="ECO:0000259" key="1">
    <source>
        <dbReference type="Pfam" id="PF01261"/>
    </source>
</evidence>
<proteinExistence type="predicted"/>
<dbReference type="EMBL" id="FNHB01000009">
    <property type="protein sequence ID" value="SDM93152.1"/>
    <property type="molecule type" value="Genomic_DNA"/>
</dbReference>
<dbReference type="InterPro" id="IPR013022">
    <property type="entry name" value="Xyl_isomerase-like_TIM-brl"/>
</dbReference>
<dbReference type="AlphaFoldDB" id="A0A1G9X8P1"/>
<dbReference type="PANTHER" id="PTHR12110">
    <property type="entry name" value="HYDROXYPYRUVATE ISOMERASE"/>
    <property type="match status" value="1"/>
</dbReference>
<evidence type="ECO:0000313" key="2">
    <source>
        <dbReference type="EMBL" id="SDM93152.1"/>
    </source>
</evidence>
<dbReference type="STRING" id="146817.SAMN04488502_10922"/>
<feature type="domain" description="Xylose isomerase-like TIM barrel" evidence="1">
    <location>
        <begin position="21"/>
        <end position="268"/>
    </location>
</feature>
<dbReference type="InterPro" id="IPR050312">
    <property type="entry name" value="IolE/XylAMocC-like"/>
</dbReference>
<dbReference type="OrthoDB" id="1780656at2"/>
<dbReference type="PANTHER" id="PTHR12110:SF53">
    <property type="entry name" value="BLR5974 PROTEIN"/>
    <property type="match status" value="1"/>
</dbReference>
<dbReference type="RefSeq" id="WP_092074392.1">
    <property type="nucleotide sequence ID" value="NZ_FNHB01000009.1"/>
</dbReference>
<organism evidence="2 3">
    <name type="scientific">Dendrosporobacter quercicolus</name>
    <dbReference type="NCBI Taxonomy" id="146817"/>
    <lineage>
        <taxon>Bacteria</taxon>
        <taxon>Bacillati</taxon>
        <taxon>Bacillota</taxon>
        <taxon>Negativicutes</taxon>
        <taxon>Selenomonadales</taxon>
        <taxon>Sporomusaceae</taxon>
        <taxon>Dendrosporobacter</taxon>
    </lineage>
</organism>
<dbReference type="SUPFAM" id="SSF51658">
    <property type="entry name" value="Xylose isomerase-like"/>
    <property type="match status" value="1"/>
</dbReference>
<accession>A0A1G9X8P1</accession>
<dbReference type="Proteomes" id="UP000214880">
    <property type="component" value="Unassembled WGS sequence"/>
</dbReference>
<name>A0A1G9X8P1_9FIRM</name>
<dbReference type="Pfam" id="PF01261">
    <property type="entry name" value="AP_endonuc_2"/>
    <property type="match status" value="1"/>
</dbReference>
<dbReference type="GO" id="GO:0016853">
    <property type="term" value="F:isomerase activity"/>
    <property type="evidence" value="ECO:0007669"/>
    <property type="project" value="UniProtKB-KW"/>
</dbReference>
<dbReference type="Gene3D" id="3.20.20.150">
    <property type="entry name" value="Divalent-metal-dependent TIM barrel enzymes"/>
    <property type="match status" value="1"/>
</dbReference>
<reference evidence="2 3" key="1">
    <citation type="submission" date="2016-10" db="EMBL/GenBank/DDBJ databases">
        <authorList>
            <person name="de Groot N.N."/>
        </authorList>
    </citation>
    <scope>NUCLEOTIDE SEQUENCE [LARGE SCALE GENOMIC DNA]</scope>
    <source>
        <strain evidence="2 3">DSM 1736</strain>
    </source>
</reference>
<evidence type="ECO:0000313" key="3">
    <source>
        <dbReference type="Proteomes" id="UP000214880"/>
    </source>
</evidence>
<gene>
    <name evidence="2" type="ORF">SAMN04488502_10922</name>
</gene>
<keyword evidence="2" id="KW-0413">Isomerase</keyword>